<sequence>DPDLVYEFTNKWNTVAVVSDGTRVLGLGDIGPKAGLPVMEGKALLYKYLGGIDGIPIMLDTKDPNKIIDTVLLLQPSLGGVNLEDLSQPKCFRILDTLREKAEIPVWHDDQQGTATVTLAGLINALKVVGKKMNDVTIAFVGTGASNVACSRLIFSWGADPGRCFMVDSKGILGKHRKDLEMRKAEYVDKWRLCQTTNNEGREGGIPEAMKDADVVIALSRPGPDIILPEWVEKMAKDPIVFACANPVPEIWP</sequence>
<dbReference type="GO" id="GO:0004470">
    <property type="term" value="F:malic enzyme activity"/>
    <property type="evidence" value="ECO:0007669"/>
    <property type="project" value="InterPro"/>
</dbReference>
<gene>
    <name evidence="5" type="ORF">S01H1_62768</name>
</gene>
<feature type="domain" description="Malic enzyme N-terminal" evidence="4">
    <location>
        <begin position="1"/>
        <end position="99"/>
    </location>
</feature>
<dbReference type="GO" id="GO:0051287">
    <property type="term" value="F:NAD binding"/>
    <property type="evidence" value="ECO:0007669"/>
    <property type="project" value="InterPro"/>
</dbReference>
<evidence type="ECO:0000313" key="5">
    <source>
        <dbReference type="EMBL" id="GAG30277.1"/>
    </source>
</evidence>
<keyword evidence="2" id="KW-0560">Oxidoreductase</keyword>
<dbReference type="Pfam" id="PF03949">
    <property type="entry name" value="Malic_M"/>
    <property type="match status" value="1"/>
</dbReference>
<evidence type="ECO:0000259" key="4">
    <source>
        <dbReference type="SMART" id="SM01274"/>
    </source>
</evidence>
<comment type="caution">
    <text evidence="5">The sequence shown here is derived from an EMBL/GenBank/DDBJ whole genome shotgun (WGS) entry which is preliminary data.</text>
</comment>
<dbReference type="InterPro" id="IPR012301">
    <property type="entry name" value="Malic_N_dom"/>
</dbReference>
<comment type="similarity">
    <text evidence="1">Belongs to the malic enzymes family.</text>
</comment>
<dbReference type="SUPFAM" id="SSF53223">
    <property type="entry name" value="Aminoacid dehydrogenase-like, N-terminal domain"/>
    <property type="match status" value="1"/>
</dbReference>
<dbReference type="Gene3D" id="3.40.50.720">
    <property type="entry name" value="NAD(P)-binding Rossmann-like Domain"/>
    <property type="match status" value="1"/>
</dbReference>
<dbReference type="InterPro" id="IPR037062">
    <property type="entry name" value="Malic_N_dom_sf"/>
</dbReference>
<dbReference type="InterPro" id="IPR001891">
    <property type="entry name" value="Malic_OxRdtase"/>
</dbReference>
<feature type="non-terminal residue" evidence="5">
    <location>
        <position position="253"/>
    </location>
</feature>
<dbReference type="InterPro" id="IPR036291">
    <property type="entry name" value="NAD(P)-bd_dom_sf"/>
</dbReference>
<dbReference type="AlphaFoldDB" id="X0X4C7"/>
<dbReference type="GO" id="GO:0016616">
    <property type="term" value="F:oxidoreductase activity, acting on the CH-OH group of donors, NAD or NADP as acceptor"/>
    <property type="evidence" value="ECO:0007669"/>
    <property type="project" value="InterPro"/>
</dbReference>
<evidence type="ECO:0000256" key="2">
    <source>
        <dbReference type="ARBA" id="ARBA00023002"/>
    </source>
</evidence>
<dbReference type="EMBL" id="BARS01041252">
    <property type="protein sequence ID" value="GAG30277.1"/>
    <property type="molecule type" value="Genomic_DNA"/>
</dbReference>
<protein>
    <recommendedName>
        <fullName evidence="6">Malic enzyme N-terminal domain-containing protein</fullName>
    </recommendedName>
</protein>
<dbReference type="PIRSF" id="PIRSF000106">
    <property type="entry name" value="ME"/>
    <property type="match status" value="1"/>
</dbReference>
<dbReference type="PANTHER" id="PTHR43237">
    <property type="entry name" value="NADP-DEPENDENT MALIC ENZYME"/>
    <property type="match status" value="1"/>
</dbReference>
<feature type="domain" description="Malic enzyme NAD-binding" evidence="3">
    <location>
        <begin position="111"/>
        <end position="253"/>
    </location>
</feature>
<dbReference type="InterPro" id="IPR012302">
    <property type="entry name" value="Malic_NAD-bd"/>
</dbReference>
<dbReference type="SMART" id="SM01274">
    <property type="entry name" value="malic"/>
    <property type="match status" value="1"/>
</dbReference>
<dbReference type="Gene3D" id="3.40.50.10380">
    <property type="entry name" value="Malic enzyme, N-terminal domain"/>
    <property type="match status" value="1"/>
</dbReference>
<evidence type="ECO:0000256" key="1">
    <source>
        <dbReference type="ARBA" id="ARBA00008785"/>
    </source>
</evidence>
<dbReference type="PANTHER" id="PTHR43237:SF4">
    <property type="entry name" value="NADP-DEPENDENT MALIC ENZYME"/>
    <property type="match status" value="1"/>
</dbReference>
<feature type="non-terminal residue" evidence="5">
    <location>
        <position position="1"/>
    </location>
</feature>
<dbReference type="InterPro" id="IPR046346">
    <property type="entry name" value="Aminoacid_DH-like_N_sf"/>
</dbReference>
<name>X0X4C7_9ZZZZ</name>
<evidence type="ECO:0008006" key="6">
    <source>
        <dbReference type="Google" id="ProtNLM"/>
    </source>
</evidence>
<dbReference type="InterPro" id="IPR051674">
    <property type="entry name" value="Malate_Decarboxylase"/>
</dbReference>
<proteinExistence type="inferred from homology"/>
<organism evidence="5">
    <name type="scientific">marine sediment metagenome</name>
    <dbReference type="NCBI Taxonomy" id="412755"/>
    <lineage>
        <taxon>unclassified sequences</taxon>
        <taxon>metagenomes</taxon>
        <taxon>ecological metagenomes</taxon>
    </lineage>
</organism>
<dbReference type="Pfam" id="PF00390">
    <property type="entry name" value="malic"/>
    <property type="match status" value="1"/>
</dbReference>
<dbReference type="SMART" id="SM00919">
    <property type="entry name" value="Malic_M"/>
    <property type="match status" value="1"/>
</dbReference>
<dbReference type="SUPFAM" id="SSF51735">
    <property type="entry name" value="NAD(P)-binding Rossmann-fold domains"/>
    <property type="match status" value="1"/>
</dbReference>
<reference evidence="5" key="1">
    <citation type="journal article" date="2014" name="Front. Microbiol.">
        <title>High frequency of phylogenetically diverse reductive dehalogenase-homologous genes in deep subseafloor sedimentary metagenomes.</title>
        <authorList>
            <person name="Kawai M."/>
            <person name="Futagami T."/>
            <person name="Toyoda A."/>
            <person name="Takaki Y."/>
            <person name="Nishi S."/>
            <person name="Hori S."/>
            <person name="Arai W."/>
            <person name="Tsubouchi T."/>
            <person name="Morono Y."/>
            <person name="Uchiyama I."/>
            <person name="Ito T."/>
            <person name="Fujiyama A."/>
            <person name="Inagaki F."/>
            <person name="Takami H."/>
        </authorList>
    </citation>
    <scope>NUCLEOTIDE SEQUENCE</scope>
    <source>
        <strain evidence="5">Expedition CK06-06</strain>
    </source>
</reference>
<accession>X0X4C7</accession>
<evidence type="ECO:0000259" key="3">
    <source>
        <dbReference type="SMART" id="SM00919"/>
    </source>
</evidence>